<dbReference type="InterPro" id="IPR031475">
    <property type="entry name" value="NBD_C"/>
</dbReference>
<evidence type="ECO:0000256" key="5">
    <source>
        <dbReference type="ARBA" id="ARBA00022840"/>
    </source>
</evidence>
<evidence type="ECO:0000313" key="9">
    <source>
        <dbReference type="EMBL" id="MFB9991117.1"/>
    </source>
</evidence>
<dbReference type="InterPro" id="IPR010737">
    <property type="entry name" value="4-carb_acid_sugar_kinase_N"/>
</dbReference>
<evidence type="ECO:0000313" key="10">
    <source>
        <dbReference type="Proteomes" id="UP001589733"/>
    </source>
</evidence>
<gene>
    <name evidence="9" type="ORF">ACFFLM_03845</name>
</gene>
<dbReference type="Gene3D" id="3.40.50.10840">
    <property type="entry name" value="Putative sugar-binding, N-terminal domain"/>
    <property type="match status" value="1"/>
</dbReference>
<dbReference type="InterPro" id="IPR037051">
    <property type="entry name" value="4-carb_acid_sugar_kinase_N_sf"/>
</dbReference>
<dbReference type="RefSeq" id="WP_380005728.1">
    <property type="nucleotide sequence ID" value="NZ_JBHLYR010000013.1"/>
</dbReference>
<dbReference type="EC" id="2.7.1.-" evidence="9"/>
<evidence type="ECO:0000259" key="8">
    <source>
        <dbReference type="Pfam" id="PF17042"/>
    </source>
</evidence>
<name>A0ABV6AVS2_9DEIO</name>
<feature type="domain" description="Four-carbon acid sugar kinase N-terminal" evidence="7">
    <location>
        <begin position="5"/>
        <end position="232"/>
    </location>
</feature>
<sequence>MRPRLGVVADDITGSGDLGGLLAKHGYAVRILSAEADWEGLCAQLAGERTDVLIIDTDSRFLAPEEARARVVRATKALQAAGCGAFWKKTCSVFRGNVGVEFDAMMDTLGLASGVTIAAFPKNGRTTLHGDHFVRGVPLPDSEFGTDPVHPLREGNLRLSLLAQTPHRTETLPIETVRAGAGAVRAARAALAAAGARYVLLDAQTQEDLQVLAQAFAHEPVFLGSSGLAEELPAVWPPAGPFAVQAAAPWVHPDRVILVAGSVMPQTRAQIEQYVLAGGHVHDLDLTLTLQTPERAADELAARALPTVEAHSTALLRSPNRPEQVASARALGASLGLSGVEVSQRISSTLAHAAAQVARQSGTEKLIALGGDTSAALIRACGVTQSVVVEELAPGLPSTYAPAEHLLLVLKSGSFGPPDFLLRAIASLQRSPLDRAGDDA</sequence>
<accession>A0ABV6AVS2</accession>
<evidence type="ECO:0000259" key="7">
    <source>
        <dbReference type="Pfam" id="PF07005"/>
    </source>
</evidence>
<comment type="caution">
    <text evidence="9">The sequence shown here is derived from an EMBL/GenBank/DDBJ whole genome shotgun (WGS) entry which is preliminary data.</text>
</comment>
<keyword evidence="5" id="KW-0067">ATP-binding</keyword>
<keyword evidence="2 9" id="KW-0808">Transferase</keyword>
<reference evidence="9 10" key="1">
    <citation type="submission" date="2024-09" db="EMBL/GenBank/DDBJ databases">
        <authorList>
            <person name="Sun Q."/>
            <person name="Mori K."/>
        </authorList>
    </citation>
    <scope>NUCLEOTIDE SEQUENCE [LARGE SCALE GENOMIC DNA]</scope>
    <source>
        <strain evidence="9 10">JCM 13503</strain>
    </source>
</reference>
<dbReference type="Pfam" id="PF07005">
    <property type="entry name" value="SBD_N"/>
    <property type="match status" value="1"/>
</dbReference>
<dbReference type="GO" id="GO:0016301">
    <property type="term" value="F:kinase activity"/>
    <property type="evidence" value="ECO:0007669"/>
    <property type="project" value="UniProtKB-KW"/>
</dbReference>
<dbReference type="EMBL" id="JBHLYR010000013">
    <property type="protein sequence ID" value="MFB9991117.1"/>
    <property type="molecule type" value="Genomic_DNA"/>
</dbReference>
<evidence type="ECO:0000256" key="4">
    <source>
        <dbReference type="ARBA" id="ARBA00022777"/>
    </source>
</evidence>
<evidence type="ECO:0000256" key="1">
    <source>
        <dbReference type="ARBA" id="ARBA00005715"/>
    </source>
</evidence>
<evidence type="ECO:0000256" key="6">
    <source>
        <dbReference type="ARBA" id="ARBA00023277"/>
    </source>
</evidence>
<keyword evidence="3" id="KW-0547">Nucleotide-binding</keyword>
<dbReference type="Pfam" id="PF17042">
    <property type="entry name" value="NBD_C"/>
    <property type="match status" value="1"/>
</dbReference>
<dbReference type="InterPro" id="IPR042213">
    <property type="entry name" value="NBD_C_sf"/>
</dbReference>
<dbReference type="Gene3D" id="3.40.980.20">
    <property type="entry name" value="Four-carbon acid sugar kinase, nucleotide binding domain"/>
    <property type="match status" value="1"/>
</dbReference>
<keyword evidence="10" id="KW-1185">Reference proteome</keyword>
<keyword evidence="6" id="KW-0119">Carbohydrate metabolism</keyword>
<dbReference type="SUPFAM" id="SSF142764">
    <property type="entry name" value="YgbK-like"/>
    <property type="match status" value="1"/>
</dbReference>
<evidence type="ECO:0000256" key="3">
    <source>
        <dbReference type="ARBA" id="ARBA00022741"/>
    </source>
</evidence>
<keyword evidence="4 9" id="KW-0418">Kinase</keyword>
<dbReference type="Proteomes" id="UP001589733">
    <property type="component" value="Unassembled WGS sequence"/>
</dbReference>
<organism evidence="9 10">
    <name type="scientific">Deinococcus oregonensis</name>
    <dbReference type="NCBI Taxonomy" id="1805970"/>
    <lineage>
        <taxon>Bacteria</taxon>
        <taxon>Thermotogati</taxon>
        <taxon>Deinococcota</taxon>
        <taxon>Deinococci</taxon>
        <taxon>Deinococcales</taxon>
        <taxon>Deinococcaceae</taxon>
        <taxon>Deinococcus</taxon>
    </lineage>
</organism>
<feature type="domain" description="Four-carbon acid sugar kinase nucleotide binding" evidence="8">
    <location>
        <begin position="258"/>
        <end position="421"/>
    </location>
</feature>
<evidence type="ECO:0000256" key="2">
    <source>
        <dbReference type="ARBA" id="ARBA00022679"/>
    </source>
</evidence>
<comment type="similarity">
    <text evidence="1">Belongs to the four-carbon acid sugar kinase family.</text>
</comment>
<proteinExistence type="inferred from homology"/>
<protein>
    <submittedName>
        <fullName evidence="9">Four-carbon acid sugar kinase family protein</fullName>
        <ecNumber evidence="9">2.7.1.-</ecNumber>
    </submittedName>
</protein>